<dbReference type="GO" id="GO:0006096">
    <property type="term" value="P:glycolytic process"/>
    <property type="evidence" value="ECO:0007669"/>
    <property type="project" value="UniProtKB-UniRule"/>
</dbReference>
<keyword evidence="3" id="KW-0312">Gluconeogenesis</keyword>
<evidence type="ECO:0000256" key="3">
    <source>
        <dbReference type="RuleBase" id="RU363013"/>
    </source>
</evidence>
<keyword evidence="2 3" id="KW-0413">Isomerase</keyword>
<comment type="subunit">
    <text evidence="3">Homodimer.</text>
</comment>
<dbReference type="AlphaFoldDB" id="A0A9D1CZC4"/>
<evidence type="ECO:0000313" key="4">
    <source>
        <dbReference type="EMBL" id="HIQ91504.1"/>
    </source>
</evidence>
<dbReference type="GO" id="GO:0006094">
    <property type="term" value="P:gluconeogenesis"/>
    <property type="evidence" value="ECO:0007669"/>
    <property type="project" value="UniProtKB-KW"/>
</dbReference>
<dbReference type="GO" id="GO:0019563">
    <property type="term" value="P:glycerol catabolic process"/>
    <property type="evidence" value="ECO:0007669"/>
    <property type="project" value="TreeGrafter"/>
</dbReference>
<evidence type="ECO:0000256" key="1">
    <source>
        <dbReference type="ARBA" id="ARBA00007422"/>
    </source>
</evidence>
<dbReference type="InterPro" id="IPR000652">
    <property type="entry name" value="Triosephosphate_isomerase"/>
</dbReference>
<dbReference type="PANTHER" id="PTHR21139">
    <property type="entry name" value="TRIOSEPHOSPHATE ISOMERASE"/>
    <property type="match status" value="1"/>
</dbReference>
<evidence type="ECO:0000256" key="2">
    <source>
        <dbReference type="ARBA" id="ARBA00023235"/>
    </source>
</evidence>
<dbReference type="NCBIfam" id="TIGR00419">
    <property type="entry name" value="tim"/>
    <property type="match status" value="1"/>
</dbReference>
<keyword evidence="3" id="KW-0963">Cytoplasm</keyword>
<dbReference type="SUPFAM" id="SSF51351">
    <property type="entry name" value="Triosephosphate isomerase (TIM)"/>
    <property type="match status" value="1"/>
</dbReference>
<keyword evidence="3" id="KW-0324">Glycolysis</keyword>
<comment type="similarity">
    <text evidence="1 3">Belongs to the triosephosphate isomerase family.</text>
</comment>
<reference evidence="4" key="1">
    <citation type="submission" date="2020-10" db="EMBL/GenBank/DDBJ databases">
        <authorList>
            <person name="Gilroy R."/>
        </authorList>
    </citation>
    <scope>NUCLEOTIDE SEQUENCE</scope>
    <source>
        <strain evidence="4">CHK147-3167</strain>
    </source>
</reference>
<comment type="subcellular location">
    <subcellularLocation>
        <location evidence="3">Cytoplasm</location>
    </subcellularLocation>
</comment>
<comment type="pathway">
    <text evidence="3">Carbohydrate degradation; glycolysis; D-glyceraldehyde 3-phosphate from glycerone phosphate: step 1/1.</text>
</comment>
<dbReference type="GO" id="GO:0005829">
    <property type="term" value="C:cytosol"/>
    <property type="evidence" value="ECO:0007669"/>
    <property type="project" value="TreeGrafter"/>
</dbReference>
<dbReference type="EMBL" id="DVFV01000135">
    <property type="protein sequence ID" value="HIQ91504.1"/>
    <property type="molecule type" value="Genomic_DNA"/>
</dbReference>
<dbReference type="InterPro" id="IPR035990">
    <property type="entry name" value="TIM_sf"/>
</dbReference>
<dbReference type="PANTHER" id="PTHR21139:SF42">
    <property type="entry name" value="TRIOSEPHOSPHATE ISOMERASE"/>
    <property type="match status" value="1"/>
</dbReference>
<dbReference type="GO" id="GO:0004807">
    <property type="term" value="F:triose-phosphate isomerase activity"/>
    <property type="evidence" value="ECO:0007669"/>
    <property type="project" value="UniProtKB-UniRule"/>
</dbReference>
<comment type="catalytic activity">
    <reaction evidence="3">
        <text>D-glyceraldehyde 3-phosphate = dihydroxyacetone phosphate</text>
        <dbReference type="Rhea" id="RHEA:18585"/>
        <dbReference type="ChEBI" id="CHEBI:57642"/>
        <dbReference type="ChEBI" id="CHEBI:59776"/>
        <dbReference type="EC" id="5.3.1.1"/>
    </reaction>
</comment>
<reference evidence="4" key="2">
    <citation type="journal article" date="2021" name="PeerJ">
        <title>Extensive microbial diversity within the chicken gut microbiome revealed by metagenomics and culture.</title>
        <authorList>
            <person name="Gilroy R."/>
            <person name="Ravi A."/>
            <person name="Getino M."/>
            <person name="Pursley I."/>
            <person name="Horton D.L."/>
            <person name="Alikhan N.F."/>
            <person name="Baker D."/>
            <person name="Gharbi K."/>
            <person name="Hall N."/>
            <person name="Watson M."/>
            <person name="Adriaenssens E.M."/>
            <person name="Foster-Nyarko E."/>
            <person name="Jarju S."/>
            <person name="Secka A."/>
            <person name="Antonio M."/>
            <person name="Oren A."/>
            <person name="Chaudhuri R.R."/>
            <person name="La Ragione R."/>
            <person name="Hildebrand F."/>
            <person name="Pallen M.J."/>
        </authorList>
    </citation>
    <scope>NUCLEOTIDE SEQUENCE</scope>
    <source>
        <strain evidence="4">CHK147-3167</strain>
    </source>
</reference>
<dbReference type="PROSITE" id="PS51440">
    <property type="entry name" value="TIM_2"/>
    <property type="match status" value="1"/>
</dbReference>
<organism evidence="4 5">
    <name type="scientific">Candidatus Coprosoma intestinipullorum</name>
    <dbReference type="NCBI Taxonomy" id="2840752"/>
    <lineage>
        <taxon>Bacteria</taxon>
        <taxon>Bacillati</taxon>
        <taxon>Bacillota</taxon>
        <taxon>Bacillota incertae sedis</taxon>
        <taxon>Candidatus Coprosoma</taxon>
    </lineage>
</organism>
<dbReference type="CDD" id="cd00311">
    <property type="entry name" value="TIM"/>
    <property type="match status" value="1"/>
</dbReference>
<comment type="pathway">
    <text evidence="3">Carbohydrate biosynthesis; gluconeogenesis.</text>
</comment>
<protein>
    <recommendedName>
        <fullName evidence="3">Triosephosphate isomerase</fullName>
        <ecNumber evidence="3">5.3.1.1</ecNumber>
    </recommendedName>
</protein>
<proteinExistence type="inferred from homology"/>
<comment type="caution">
    <text evidence="4">The sequence shown here is derived from an EMBL/GenBank/DDBJ whole genome shotgun (WGS) entry which is preliminary data.</text>
</comment>
<name>A0A9D1CZC4_9FIRM</name>
<sequence length="231" mass="26036">MEKILVSNQKMSFDKLKDVEEYISKMKDYKDKFIVAPSNIYLKTFADSGFTCSGQNVYSQNKGAFTGQTSASAIKDLGAKYTLIGHSETRSYLKEDEELINEKVKNALETGLTVFLCIGESLKIKEEGKTKEFLKKQLDVNLKDVEDLSNLYISYEPIWSIGSTPPSNEEIEDIVKYIKSLFKEDVRVLYGGGVNEKNIEELNKIPDINGYLIGGASIIPEKFIKIIEVTK</sequence>
<dbReference type="Pfam" id="PF00121">
    <property type="entry name" value="TIM"/>
    <property type="match status" value="1"/>
</dbReference>
<dbReference type="EC" id="5.3.1.1" evidence="3"/>
<dbReference type="GO" id="GO:0046166">
    <property type="term" value="P:glyceraldehyde-3-phosphate biosynthetic process"/>
    <property type="evidence" value="ECO:0007669"/>
    <property type="project" value="TreeGrafter"/>
</dbReference>
<dbReference type="InterPro" id="IPR013785">
    <property type="entry name" value="Aldolase_TIM"/>
</dbReference>
<dbReference type="Gene3D" id="3.20.20.70">
    <property type="entry name" value="Aldolase class I"/>
    <property type="match status" value="1"/>
</dbReference>
<dbReference type="Proteomes" id="UP000886786">
    <property type="component" value="Unassembled WGS sequence"/>
</dbReference>
<evidence type="ECO:0000313" key="5">
    <source>
        <dbReference type="Proteomes" id="UP000886786"/>
    </source>
</evidence>
<gene>
    <name evidence="4" type="primary">tpiA</name>
    <name evidence="4" type="ORF">IAB27_07845</name>
</gene>
<accession>A0A9D1CZC4</accession>